<accession>A0A5C1AJ04</accession>
<protein>
    <submittedName>
        <fullName evidence="2">Uncharacterized protein</fullName>
    </submittedName>
</protein>
<evidence type="ECO:0000313" key="3">
    <source>
        <dbReference type="Proteomes" id="UP000324974"/>
    </source>
</evidence>
<dbReference type="EMBL" id="CP042425">
    <property type="protein sequence ID" value="QEL18127.1"/>
    <property type="molecule type" value="Genomic_DNA"/>
</dbReference>
<keyword evidence="1" id="KW-1133">Transmembrane helix</keyword>
<reference evidence="3" key="1">
    <citation type="submission" date="2019-08" db="EMBL/GenBank/DDBJ databases">
        <title>Limnoglobus roseus gen. nov., sp. nov., a novel freshwater planctomycete with a giant genome from the family Gemmataceae.</title>
        <authorList>
            <person name="Kulichevskaya I.S."/>
            <person name="Naumoff D.G."/>
            <person name="Miroshnikov K."/>
            <person name="Ivanova A."/>
            <person name="Philippov D.A."/>
            <person name="Hakobyan A."/>
            <person name="Rijpstra I.C."/>
            <person name="Sinninghe Damste J.S."/>
            <person name="Liesack W."/>
            <person name="Dedysh S.N."/>
        </authorList>
    </citation>
    <scope>NUCLEOTIDE SEQUENCE [LARGE SCALE GENOMIC DNA]</scope>
    <source>
        <strain evidence="3">PX52</strain>
    </source>
</reference>
<evidence type="ECO:0000313" key="2">
    <source>
        <dbReference type="EMBL" id="QEL18127.1"/>
    </source>
</evidence>
<dbReference type="OrthoDB" id="9795612at2"/>
<name>A0A5C1AJ04_9BACT</name>
<dbReference type="RefSeq" id="WP_149112660.1">
    <property type="nucleotide sequence ID" value="NZ_CP042425.1"/>
</dbReference>
<dbReference type="SUPFAM" id="SSF54523">
    <property type="entry name" value="Pili subunits"/>
    <property type="match status" value="1"/>
</dbReference>
<gene>
    <name evidence="2" type="ORF">PX52LOC_05141</name>
</gene>
<dbReference type="InterPro" id="IPR045584">
    <property type="entry name" value="Pilin-like"/>
</dbReference>
<feature type="transmembrane region" description="Helical" evidence="1">
    <location>
        <begin position="22"/>
        <end position="40"/>
    </location>
</feature>
<dbReference type="AlphaFoldDB" id="A0A5C1AJ04"/>
<dbReference type="Gene3D" id="3.30.700.10">
    <property type="entry name" value="Glycoprotein, Type 4 Pilin"/>
    <property type="match status" value="1"/>
</dbReference>
<dbReference type="Proteomes" id="UP000324974">
    <property type="component" value="Chromosome"/>
</dbReference>
<keyword evidence="1" id="KW-0812">Transmembrane</keyword>
<dbReference type="KEGG" id="lrs:PX52LOC_05141"/>
<organism evidence="2 3">
    <name type="scientific">Limnoglobus roseus</name>
    <dbReference type="NCBI Taxonomy" id="2598579"/>
    <lineage>
        <taxon>Bacteria</taxon>
        <taxon>Pseudomonadati</taxon>
        <taxon>Planctomycetota</taxon>
        <taxon>Planctomycetia</taxon>
        <taxon>Gemmatales</taxon>
        <taxon>Gemmataceae</taxon>
        <taxon>Limnoglobus</taxon>
    </lineage>
</organism>
<keyword evidence="3" id="KW-1185">Reference proteome</keyword>
<evidence type="ECO:0000256" key="1">
    <source>
        <dbReference type="SAM" id="Phobius"/>
    </source>
</evidence>
<keyword evidence="1" id="KW-0472">Membrane</keyword>
<proteinExistence type="predicted"/>
<sequence>MLQPPPDDDCPPEQISRFRARACGFVIGCAVVVGVFGYFFDPYAGGSNKTDDAINICTMMEAQCKAYLHKRGSLPTSLRELVAPTDGRSPLLDGGLNTLLDPWGNPYQYDPNHLDENGQADPIVFTVTPKGRQLMSQKRMPRSRFPW</sequence>